<feature type="transmembrane region" description="Helical" evidence="1">
    <location>
        <begin position="53"/>
        <end position="80"/>
    </location>
</feature>
<evidence type="ECO:0000256" key="1">
    <source>
        <dbReference type="SAM" id="Phobius"/>
    </source>
</evidence>
<name>A0A243W5Q5_9BACT</name>
<keyword evidence="1" id="KW-1133">Transmembrane helix</keyword>
<dbReference type="Proteomes" id="UP000194873">
    <property type="component" value="Unassembled WGS sequence"/>
</dbReference>
<dbReference type="EMBL" id="MTSE01000039">
    <property type="protein sequence ID" value="OUJ69066.1"/>
    <property type="molecule type" value="Genomic_DNA"/>
</dbReference>
<keyword evidence="3" id="KW-1185">Reference proteome</keyword>
<sequence length="115" mass="12843">MSETNKPDLDSVYWLLFSLSGLFTLFCASVFYLGSEESAHRMMQEQGVVTICLLRFLGFALLGSVLTLGIVLLSVVVKFWTRAKNWSEPLRVLKLSLIVHLVGAFAGSVFFTLHL</sequence>
<feature type="transmembrane region" description="Helical" evidence="1">
    <location>
        <begin position="92"/>
        <end position="113"/>
    </location>
</feature>
<organism evidence="2 3">
    <name type="scientific">Hymenobacter crusticola</name>
    <dbReference type="NCBI Taxonomy" id="1770526"/>
    <lineage>
        <taxon>Bacteria</taxon>
        <taxon>Pseudomonadati</taxon>
        <taxon>Bacteroidota</taxon>
        <taxon>Cytophagia</taxon>
        <taxon>Cytophagales</taxon>
        <taxon>Hymenobacteraceae</taxon>
        <taxon>Hymenobacter</taxon>
    </lineage>
</organism>
<gene>
    <name evidence="2" type="ORF">BXP70_27015</name>
</gene>
<keyword evidence="1" id="KW-0812">Transmembrane</keyword>
<evidence type="ECO:0000313" key="3">
    <source>
        <dbReference type="Proteomes" id="UP000194873"/>
    </source>
</evidence>
<evidence type="ECO:0000313" key="2">
    <source>
        <dbReference type="EMBL" id="OUJ69066.1"/>
    </source>
</evidence>
<feature type="transmembrane region" description="Helical" evidence="1">
    <location>
        <begin position="12"/>
        <end position="33"/>
    </location>
</feature>
<keyword evidence="1" id="KW-0472">Membrane</keyword>
<proteinExistence type="predicted"/>
<comment type="caution">
    <text evidence="2">The sequence shown here is derived from an EMBL/GenBank/DDBJ whole genome shotgun (WGS) entry which is preliminary data.</text>
</comment>
<protein>
    <submittedName>
        <fullName evidence="2">Uncharacterized protein</fullName>
    </submittedName>
</protein>
<reference evidence="2 3" key="1">
    <citation type="submission" date="2017-01" db="EMBL/GenBank/DDBJ databases">
        <title>A new Hymenobacter.</title>
        <authorList>
            <person name="Liang Y."/>
            <person name="Feng F."/>
        </authorList>
    </citation>
    <scope>NUCLEOTIDE SEQUENCE [LARGE SCALE GENOMIC DNA]</scope>
    <source>
        <strain evidence="2">MIMBbqt21</strain>
    </source>
</reference>
<accession>A0A243W5Q5</accession>
<dbReference type="RefSeq" id="WP_086597226.1">
    <property type="nucleotide sequence ID" value="NZ_MTSE01000039.1"/>
</dbReference>
<dbReference type="AlphaFoldDB" id="A0A243W5Q5"/>